<dbReference type="RefSeq" id="XP_023455589.2">
    <property type="nucleotide sequence ID" value="XM_023598725.2"/>
</dbReference>
<dbReference type="GeneID" id="35429801"/>
<evidence type="ECO:0000256" key="1">
    <source>
        <dbReference type="SAM" id="MobiDB-lite"/>
    </source>
</evidence>
<keyword evidence="2" id="KW-0472">Membrane</keyword>
<sequence length="395" mass="41807">MRIGRRCHNAKYRGCGGKGTGESDEEDGIVSTARDARFLGFLRFLFLFCVVVRELYVAGQQFVRTQACEHRDCPSEQFEEYARDACARVTMAALVVLQAAQLGFITPIGVVNTLEAGSQVNVSWTSPWPLTTLQLWRGPSADDGSYTVDILGENLPPTTNSYPWMAPGAESEANQFSPEVYFRLQKSDLPNECEQCVASSPVFTVAAAGAAAAPAAVPSASDDATPSATSGAETSAAEESTAATTAAAMASETAPSTTTEESASMTTEEPSSVTMEAASTTTEATESDMTSAAAETTATEMSASAAESSGMTTMVNPSIIESSPDATAASEPFVFTPVSMSQFDRATELGLGIGLGLGIPILLVVMGLVVLLLHRRERRRVQEEQFEGIFHAQTR</sequence>
<feature type="transmembrane region" description="Helical" evidence="2">
    <location>
        <begin position="349"/>
        <end position="373"/>
    </location>
</feature>
<gene>
    <name evidence="3" type="ORF">RHO25_003209</name>
</gene>
<feature type="region of interest" description="Disordered" evidence="1">
    <location>
        <begin position="216"/>
        <end position="310"/>
    </location>
</feature>
<keyword evidence="2" id="KW-1133">Transmembrane helix</keyword>
<organism evidence="3 4">
    <name type="scientific">Cercospora beticola</name>
    <name type="common">Sugarbeet leaf spot fungus</name>
    <dbReference type="NCBI Taxonomy" id="122368"/>
    <lineage>
        <taxon>Eukaryota</taxon>
        <taxon>Fungi</taxon>
        <taxon>Dikarya</taxon>
        <taxon>Ascomycota</taxon>
        <taxon>Pezizomycotina</taxon>
        <taxon>Dothideomycetes</taxon>
        <taxon>Dothideomycetidae</taxon>
        <taxon>Mycosphaerellales</taxon>
        <taxon>Mycosphaerellaceae</taxon>
        <taxon>Cercospora</taxon>
    </lineage>
</organism>
<protein>
    <submittedName>
        <fullName evidence="3">Uncharacterized protein</fullName>
    </submittedName>
</protein>
<dbReference type="Proteomes" id="UP001302367">
    <property type="component" value="Chromosome 2"/>
</dbReference>
<proteinExistence type="predicted"/>
<keyword evidence="4" id="KW-1185">Reference proteome</keyword>
<dbReference type="EMBL" id="CP134185">
    <property type="protein sequence ID" value="WPA98597.1"/>
    <property type="molecule type" value="Genomic_DNA"/>
</dbReference>
<evidence type="ECO:0000313" key="3">
    <source>
        <dbReference type="EMBL" id="WPA98597.1"/>
    </source>
</evidence>
<accession>A0ABZ0NGE7</accession>
<keyword evidence="2" id="KW-0812">Transmembrane</keyword>
<evidence type="ECO:0000256" key="2">
    <source>
        <dbReference type="SAM" id="Phobius"/>
    </source>
</evidence>
<reference evidence="3 4" key="1">
    <citation type="submission" date="2023-09" db="EMBL/GenBank/DDBJ databases">
        <title>Complete-Gapless Cercospora beticola genome.</title>
        <authorList>
            <person name="Wyatt N.A."/>
            <person name="Spanner R.E."/>
            <person name="Bolton M.D."/>
        </authorList>
    </citation>
    <scope>NUCLEOTIDE SEQUENCE [LARGE SCALE GENOMIC DNA]</scope>
    <source>
        <strain evidence="3">Cb09-40</strain>
    </source>
</reference>
<feature type="transmembrane region" description="Helical" evidence="2">
    <location>
        <begin position="41"/>
        <end position="59"/>
    </location>
</feature>
<evidence type="ECO:0000313" key="4">
    <source>
        <dbReference type="Proteomes" id="UP001302367"/>
    </source>
</evidence>
<name>A0ABZ0NGE7_CERBT</name>